<reference evidence="3" key="1">
    <citation type="journal article" date="2020" name="Stud. Mycol.">
        <title>101 Dothideomycetes genomes: a test case for predicting lifestyles and emergence of pathogens.</title>
        <authorList>
            <person name="Haridas S."/>
            <person name="Albert R."/>
            <person name="Binder M."/>
            <person name="Bloem J."/>
            <person name="Labutti K."/>
            <person name="Salamov A."/>
            <person name="Andreopoulos B."/>
            <person name="Baker S."/>
            <person name="Barry K."/>
            <person name="Bills G."/>
            <person name="Bluhm B."/>
            <person name="Cannon C."/>
            <person name="Castanera R."/>
            <person name="Culley D."/>
            <person name="Daum C."/>
            <person name="Ezra D."/>
            <person name="Gonzalez J."/>
            <person name="Henrissat B."/>
            <person name="Kuo A."/>
            <person name="Liang C."/>
            <person name="Lipzen A."/>
            <person name="Lutzoni F."/>
            <person name="Magnuson J."/>
            <person name="Mondo S."/>
            <person name="Nolan M."/>
            <person name="Ohm R."/>
            <person name="Pangilinan J."/>
            <person name="Park H.-J."/>
            <person name="Ramirez L."/>
            <person name="Alfaro M."/>
            <person name="Sun H."/>
            <person name="Tritt A."/>
            <person name="Yoshinaga Y."/>
            <person name="Zwiers L.-H."/>
            <person name="Turgeon B."/>
            <person name="Goodwin S."/>
            <person name="Spatafora J."/>
            <person name="Crous P."/>
            <person name="Grigoriev I."/>
        </authorList>
    </citation>
    <scope>NUCLEOTIDE SEQUENCE</scope>
    <source>
        <strain evidence="3">CBS 122681</strain>
    </source>
</reference>
<feature type="region of interest" description="Disordered" evidence="1">
    <location>
        <begin position="1"/>
        <end position="23"/>
    </location>
</feature>
<dbReference type="InterPro" id="IPR010640">
    <property type="entry name" value="Low_temperature_requirement_A"/>
</dbReference>
<feature type="compositionally biased region" description="Basic and acidic residues" evidence="1">
    <location>
        <begin position="11"/>
        <end position="20"/>
    </location>
</feature>
<dbReference type="PANTHER" id="PTHR42101">
    <property type="entry name" value="CHROMOSOME 16, WHOLE GENOME SHOTGUN SEQUENCE"/>
    <property type="match status" value="1"/>
</dbReference>
<evidence type="ECO:0000313" key="3">
    <source>
        <dbReference type="EMBL" id="KAF2660786.1"/>
    </source>
</evidence>
<dbReference type="AlphaFoldDB" id="A0A6A6TMU8"/>
<keyword evidence="2" id="KW-0812">Transmembrane</keyword>
<feature type="transmembrane region" description="Helical" evidence="2">
    <location>
        <begin position="497"/>
        <end position="518"/>
    </location>
</feature>
<dbReference type="PANTHER" id="PTHR42101:SF1">
    <property type="entry name" value="LOW TEMPERATURE REQUIREMENT A"/>
    <property type="match status" value="1"/>
</dbReference>
<accession>A0A6A6TMU8</accession>
<feature type="transmembrane region" description="Helical" evidence="2">
    <location>
        <begin position="530"/>
        <end position="547"/>
    </location>
</feature>
<dbReference type="OrthoDB" id="3177213at2759"/>
<keyword evidence="2" id="KW-0472">Membrane</keyword>
<feature type="transmembrane region" description="Helical" evidence="2">
    <location>
        <begin position="110"/>
        <end position="128"/>
    </location>
</feature>
<feature type="transmembrane region" description="Helical" evidence="2">
    <location>
        <begin position="140"/>
        <end position="169"/>
    </location>
</feature>
<feature type="transmembrane region" description="Helical" evidence="2">
    <location>
        <begin position="276"/>
        <end position="302"/>
    </location>
</feature>
<evidence type="ECO:0000256" key="1">
    <source>
        <dbReference type="SAM" id="MobiDB-lite"/>
    </source>
</evidence>
<evidence type="ECO:0000313" key="4">
    <source>
        <dbReference type="Proteomes" id="UP000799324"/>
    </source>
</evidence>
<dbReference type="Pfam" id="PF06772">
    <property type="entry name" value="LtrA"/>
    <property type="match status" value="1"/>
</dbReference>
<dbReference type="EMBL" id="MU004297">
    <property type="protein sequence ID" value="KAF2660786.1"/>
    <property type="molecule type" value="Genomic_DNA"/>
</dbReference>
<keyword evidence="4" id="KW-1185">Reference proteome</keyword>
<sequence>MGIAETPTGSSHEHHHEKVSAESSVSWIVSPMKTWDPKSRSFSPRHEASTIELFFDLFFVANLATFTHNHAITNHQTFWSYVAFFIILWTTWFHVVCFDARFAFDSVWERACKVVHFSCFATFALVGYKFNLLDDTVHHWVFRLLCYALLISRAWLALQYLIIVIFCSSKENRHLQLTTPLALNTAFFLVAAGVYGVLVTGFSDNNENITGPLIGLYVIVMIELIGPLAVSCIWRKLSFKATHMGERLGLLGLIIIGEGVIGTTKTITRLMGRHGVYFEGCALVFCIILILVFMWIIYFDNLPRYRFGTIKQQFYLILHLPLHLAMLGVVEGSQHLALARYLTYNAEELFIMAYHGCVLGHLDGEELARNLTEAIEYFEIDESAQGALALPYVYDQIYYLGNLTGVCSAANTSNSQNGLQGMPLSSAQFFTRGIGAIFQSFDYDIAPEGEVYGVAVADRSWQVVYTYYWVSMLFLLVCLTISALLADRGLHHVKQRLWAFVARAKMMIVSAILLGLGLTHDGFFDMYVRSVWILPTVVLQLWVVCLGDRVSKSLVTRKEAKERNYQAVKPGEDRELLAFPTGAVRSGDA</sequence>
<feature type="transmembrane region" description="Helical" evidence="2">
    <location>
        <begin position="214"/>
        <end position="234"/>
    </location>
</feature>
<feature type="transmembrane region" description="Helical" evidence="2">
    <location>
        <begin position="466"/>
        <end position="485"/>
    </location>
</feature>
<proteinExistence type="predicted"/>
<feature type="transmembrane region" description="Helical" evidence="2">
    <location>
        <begin position="78"/>
        <end position="98"/>
    </location>
</feature>
<protein>
    <recommendedName>
        <fullName evidence="5">Low temperature requirement protein A</fullName>
    </recommendedName>
</protein>
<organism evidence="3 4">
    <name type="scientific">Lophiostoma macrostomum CBS 122681</name>
    <dbReference type="NCBI Taxonomy" id="1314788"/>
    <lineage>
        <taxon>Eukaryota</taxon>
        <taxon>Fungi</taxon>
        <taxon>Dikarya</taxon>
        <taxon>Ascomycota</taxon>
        <taxon>Pezizomycotina</taxon>
        <taxon>Dothideomycetes</taxon>
        <taxon>Pleosporomycetidae</taxon>
        <taxon>Pleosporales</taxon>
        <taxon>Lophiostomataceae</taxon>
        <taxon>Lophiostoma</taxon>
    </lineage>
</organism>
<evidence type="ECO:0008006" key="5">
    <source>
        <dbReference type="Google" id="ProtNLM"/>
    </source>
</evidence>
<dbReference type="Proteomes" id="UP000799324">
    <property type="component" value="Unassembled WGS sequence"/>
</dbReference>
<evidence type="ECO:0000256" key="2">
    <source>
        <dbReference type="SAM" id="Phobius"/>
    </source>
</evidence>
<name>A0A6A6TMU8_9PLEO</name>
<keyword evidence="2" id="KW-1133">Transmembrane helix</keyword>
<gene>
    <name evidence="3" type="ORF">K491DRAFT_754309</name>
</gene>
<feature type="transmembrane region" description="Helical" evidence="2">
    <location>
        <begin position="181"/>
        <end position="202"/>
    </location>
</feature>